<dbReference type="GO" id="GO:0030638">
    <property type="term" value="P:polyketide metabolic process"/>
    <property type="evidence" value="ECO:0007669"/>
    <property type="project" value="InterPro"/>
</dbReference>
<reference evidence="1 2" key="1">
    <citation type="submission" date="2018-04" db="EMBL/GenBank/DDBJ databases">
        <title>Cupriavidus necator CR12 genome sequencing and assembly.</title>
        <authorList>
            <person name="Ben Fekih I."/>
            <person name="Mazhar H.S."/>
            <person name="Bello S.K."/>
            <person name="Rensing C."/>
        </authorList>
    </citation>
    <scope>NUCLEOTIDE SEQUENCE [LARGE SCALE GENOMIC DNA]</scope>
    <source>
        <strain evidence="1 2">CR12</strain>
    </source>
</reference>
<accession>A0A367PAJ5</accession>
<dbReference type="SUPFAM" id="SSF54427">
    <property type="entry name" value="NTF2-like"/>
    <property type="match status" value="1"/>
</dbReference>
<dbReference type="Proteomes" id="UP000253501">
    <property type="component" value="Unassembled WGS sequence"/>
</dbReference>
<dbReference type="AlphaFoldDB" id="A0A367PAJ5"/>
<dbReference type="Gene3D" id="3.10.450.50">
    <property type="match status" value="1"/>
</dbReference>
<dbReference type="PANTHER" id="PTHR38436:SF1">
    <property type="entry name" value="ESTER CYCLASE"/>
    <property type="match status" value="1"/>
</dbReference>
<dbReference type="InterPro" id="IPR032710">
    <property type="entry name" value="NTF2-like_dom_sf"/>
</dbReference>
<dbReference type="EMBL" id="QDHA01000114">
    <property type="protein sequence ID" value="RCJ04056.1"/>
    <property type="molecule type" value="Genomic_DNA"/>
</dbReference>
<sequence>MSKEEQNKAVVGRWFTEFWGKNVNLAVIDEIAAPNMLLKYSLHEPRRGREDIKAFMADFRAAFPDLNFWGTAELIAEGDYVVGQWEGGGTHTGPAFDDFLIGGLPAATGRKMHFTGTTVLKVIDGRIVEELGLDDGVAALTQLGLIKEAAMNGDC</sequence>
<dbReference type="PANTHER" id="PTHR38436">
    <property type="entry name" value="POLYKETIDE CYCLASE SNOAL-LIKE DOMAIN"/>
    <property type="match status" value="1"/>
</dbReference>
<protein>
    <submittedName>
        <fullName evidence="1">Ester cyclase</fullName>
    </submittedName>
</protein>
<comment type="caution">
    <text evidence="1">The sequence shown here is derived from an EMBL/GenBank/DDBJ whole genome shotgun (WGS) entry which is preliminary data.</text>
</comment>
<dbReference type="Pfam" id="PF07366">
    <property type="entry name" value="SnoaL"/>
    <property type="match status" value="1"/>
</dbReference>
<dbReference type="RefSeq" id="WP_114135752.1">
    <property type="nucleotide sequence ID" value="NZ_CP068435.1"/>
</dbReference>
<name>A0A367PAJ5_CUPNE</name>
<organism evidence="1 2">
    <name type="scientific">Cupriavidus necator</name>
    <name type="common">Alcaligenes eutrophus</name>
    <name type="synonym">Ralstonia eutropha</name>
    <dbReference type="NCBI Taxonomy" id="106590"/>
    <lineage>
        <taxon>Bacteria</taxon>
        <taxon>Pseudomonadati</taxon>
        <taxon>Pseudomonadota</taxon>
        <taxon>Betaproteobacteria</taxon>
        <taxon>Burkholderiales</taxon>
        <taxon>Burkholderiaceae</taxon>
        <taxon>Cupriavidus</taxon>
    </lineage>
</organism>
<proteinExistence type="predicted"/>
<gene>
    <name evidence="1" type="ORF">DDK22_33930</name>
</gene>
<dbReference type="InterPro" id="IPR009959">
    <property type="entry name" value="Cyclase_SnoaL-like"/>
</dbReference>
<evidence type="ECO:0000313" key="1">
    <source>
        <dbReference type="EMBL" id="RCJ04056.1"/>
    </source>
</evidence>
<evidence type="ECO:0000313" key="2">
    <source>
        <dbReference type="Proteomes" id="UP000253501"/>
    </source>
</evidence>